<gene>
    <name evidence="1" type="ORF">SAMN05216267_104664</name>
</gene>
<protein>
    <submittedName>
        <fullName evidence="1">Uncharacterized protein</fullName>
    </submittedName>
</protein>
<keyword evidence="2" id="KW-1185">Reference proteome</keyword>
<sequence length="83" mass="9842">MTEQQFPADSTAQLKTRIESPEFWQAMRDSGITTAEAVERLSEAARQSDLDEFEALLAVHRPELWKRMQKRPSRLRRWIRLSR</sequence>
<proteinExistence type="predicted"/>
<dbReference type="STRING" id="310780.SAMN05216267_104664"/>
<dbReference type="Proteomes" id="UP000181951">
    <property type="component" value="Unassembled WGS sequence"/>
</dbReference>
<evidence type="ECO:0000313" key="1">
    <source>
        <dbReference type="EMBL" id="SEO83763.1"/>
    </source>
</evidence>
<dbReference type="RefSeq" id="WP_069466110.1">
    <property type="nucleotide sequence ID" value="NZ_FODD01000046.1"/>
</dbReference>
<organism evidence="1 2">
    <name type="scientific">Actinacidiphila rubida</name>
    <dbReference type="NCBI Taxonomy" id="310780"/>
    <lineage>
        <taxon>Bacteria</taxon>
        <taxon>Bacillati</taxon>
        <taxon>Actinomycetota</taxon>
        <taxon>Actinomycetes</taxon>
        <taxon>Kitasatosporales</taxon>
        <taxon>Streptomycetaceae</taxon>
        <taxon>Actinacidiphila</taxon>
    </lineage>
</organism>
<dbReference type="EMBL" id="FODD01000046">
    <property type="protein sequence ID" value="SEO83763.1"/>
    <property type="molecule type" value="Genomic_DNA"/>
</dbReference>
<accession>A0A1H8SZW6</accession>
<reference evidence="1 2" key="1">
    <citation type="submission" date="2016-10" db="EMBL/GenBank/DDBJ databases">
        <authorList>
            <person name="de Groot N.N."/>
        </authorList>
    </citation>
    <scope>NUCLEOTIDE SEQUENCE [LARGE SCALE GENOMIC DNA]</scope>
    <source>
        <strain evidence="1 2">CGMCC 4.2026</strain>
    </source>
</reference>
<name>A0A1H8SZW6_9ACTN</name>
<evidence type="ECO:0000313" key="2">
    <source>
        <dbReference type="Proteomes" id="UP000181951"/>
    </source>
</evidence>
<dbReference type="AlphaFoldDB" id="A0A1H8SZW6"/>